<organism evidence="2">
    <name type="scientific">Rhizophora mucronata</name>
    <name type="common">Asiatic mangrove</name>
    <dbReference type="NCBI Taxonomy" id="61149"/>
    <lineage>
        <taxon>Eukaryota</taxon>
        <taxon>Viridiplantae</taxon>
        <taxon>Streptophyta</taxon>
        <taxon>Embryophyta</taxon>
        <taxon>Tracheophyta</taxon>
        <taxon>Spermatophyta</taxon>
        <taxon>Magnoliopsida</taxon>
        <taxon>eudicotyledons</taxon>
        <taxon>Gunneridae</taxon>
        <taxon>Pentapetalae</taxon>
        <taxon>rosids</taxon>
        <taxon>fabids</taxon>
        <taxon>Malpighiales</taxon>
        <taxon>Rhizophoraceae</taxon>
        <taxon>Rhizophora</taxon>
    </lineage>
</organism>
<feature type="region of interest" description="Disordered" evidence="1">
    <location>
        <begin position="1"/>
        <end position="41"/>
    </location>
</feature>
<protein>
    <submittedName>
        <fullName evidence="2">Uncharacterized protein</fullName>
    </submittedName>
</protein>
<reference evidence="2" key="1">
    <citation type="submission" date="2018-02" db="EMBL/GenBank/DDBJ databases">
        <title>Rhizophora mucronata_Transcriptome.</title>
        <authorList>
            <person name="Meera S.P."/>
            <person name="Sreeshan A."/>
            <person name="Augustine A."/>
        </authorList>
    </citation>
    <scope>NUCLEOTIDE SEQUENCE</scope>
    <source>
        <tissue evidence="2">Leaf</tissue>
    </source>
</reference>
<dbReference type="AlphaFoldDB" id="A0A2P2QV54"/>
<accession>A0A2P2QV54</accession>
<dbReference type="EMBL" id="GGEC01090416">
    <property type="protein sequence ID" value="MBX70900.1"/>
    <property type="molecule type" value="Transcribed_RNA"/>
</dbReference>
<name>A0A2P2QV54_RHIMU</name>
<evidence type="ECO:0000256" key="1">
    <source>
        <dbReference type="SAM" id="MobiDB-lite"/>
    </source>
</evidence>
<proteinExistence type="predicted"/>
<sequence>MRSKSNTNGHKQIEMKIGVSRSIVLSPRRPPLKQVQTEQAH</sequence>
<feature type="compositionally biased region" description="Polar residues" evidence="1">
    <location>
        <begin position="1"/>
        <end position="10"/>
    </location>
</feature>
<evidence type="ECO:0000313" key="2">
    <source>
        <dbReference type="EMBL" id="MBX70900.1"/>
    </source>
</evidence>